<name>G8H0W3_9BETA</name>
<protein>
    <submittedName>
        <fullName evidence="1">Uncharacterized protein</fullName>
    </submittedName>
</protein>
<organism evidence="1 2">
    <name type="scientific">macacine betaherpesvirus 8</name>
    <dbReference type="NCBI Taxonomy" id="2560567"/>
    <lineage>
        <taxon>Viruses</taxon>
        <taxon>Duplodnaviria</taxon>
        <taxon>Heunggongvirae</taxon>
        <taxon>Peploviricota</taxon>
        <taxon>Herviviricetes</taxon>
        <taxon>Herpesvirales</taxon>
        <taxon>Orthoherpesviridae</taxon>
        <taxon>Betaherpesvirinae</taxon>
        <taxon>Cytomegalovirus</taxon>
        <taxon>Cytomegalovirus macacinebeta8</taxon>
    </lineage>
</organism>
<keyword evidence="2" id="KW-1185">Reference proteome</keyword>
<gene>
    <name evidence="1" type="ORF">cy222</name>
</gene>
<dbReference type="Proteomes" id="UP000174965">
    <property type="component" value="Segment"/>
</dbReference>
<reference evidence="1 2" key="1">
    <citation type="journal article" date="2011" name="J. Virol.">
        <title>Genomic sequencing and characterization of cynomolgus macaque cytomegalovirus.</title>
        <authorList>
            <person name="Marsh A.K."/>
            <person name="Willer D.O."/>
            <person name="Ambagala A.P."/>
            <person name="Dzamba M."/>
            <person name="Chan J.K."/>
            <person name="Pilon R."/>
            <person name="Fournier J."/>
            <person name="Sandstrom P."/>
            <person name="Brudno M."/>
            <person name="Macdonald K.S."/>
        </authorList>
    </citation>
    <scope>NUCLEOTIDE SEQUENCE [LARGE SCALE GENOMIC DNA]</scope>
    <source>
        <strain evidence="1 2">Ottawa</strain>
    </source>
</reference>
<accession>G8H0W3</accession>
<proteinExistence type="predicted"/>
<evidence type="ECO:0000313" key="1">
    <source>
        <dbReference type="EMBL" id="AEQ32311.1"/>
    </source>
</evidence>
<sequence>MPDSRPADFLRDCVLPVMDARSEMDSGADCCHCGPDYTGSAPRHLDSAVL</sequence>
<evidence type="ECO:0000313" key="2">
    <source>
        <dbReference type="Proteomes" id="UP000174965"/>
    </source>
</evidence>
<dbReference type="EMBL" id="JN227533">
    <property type="protein sequence ID" value="AEQ32311.1"/>
    <property type="molecule type" value="Genomic_DNA"/>
</dbReference>